<organism evidence="2 3">
    <name type="scientific">Roseiflexus castenholzii (strain DSM 13941 / HLO8)</name>
    <dbReference type="NCBI Taxonomy" id="383372"/>
    <lineage>
        <taxon>Bacteria</taxon>
        <taxon>Bacillati</taxon>
        <taxon>Chloroflexota</taxon>
        <taxon>Chloroflexia</taxon>
        <taxon>Chloroflexales</taxon>
        <taxon>Roseiflexineae</taxon>
        <taxon>Roseiflexaceae</taxon>
        <taxon>Roseiflexus</taxon>
    </lineage>
</organism>
<feature type="domain" description="Pvc16 N-terminal" evidence="1">
    <location>
        <begin position="10"/>
        <end position="191"/>
    </location>
</feature>
<dbReference type="EMBL" id="CP000804">
    <property type="protein sequence ID" value="ABU58902.1"/>
    <property type="molecule type" value="Genomic_DNA"/>
</dbReference>
<dbReference type="RefSeq" id="WP_012121326.1">
    <property type="nucleotide sequence ID" value="NC_009767.1"/>
</dbReference>
<dbReference type="Pfam" id="PF14065">
    <property type="entry name" value="Pvc16_N"/>
    <property type="match status" value="1"/>
</dbReference>
<dbReference type="AlphaFoldDB" id="A7NF47"/>
<accession>A7NF47</accession>
<dbReference type="OrthoDB" id="527247at2"/>
<dbReference type="HOGENOM" id="CLU_1414242_0_0_0"/>
<dbReference type="Proteomes" id="UP000000263">
    <property type="component" value="Chromosome"/>
</dbReference>
<gene>
    <name evidence="2" type="ordered locus">Rcas_2831</name>
</gene>
<dbReference type="STRING" id="383372.Rcas_2831"/>
<evidence type="ECO:0000259" key="1">
    <source>
        <dbReference type="Pfam" id="PF14065"/>
    </source>
</evidence>
<dbReference type="InterPro" id="IPR025351">
    <property type="entry name" value="Pvc16_N"/>
</dbReference>
<evidence type="ECO:0000313" key="3">
    <source>
        <dbReference type="Proteomes" id="UP000000263"/>
    </source>
</evidence>
<reference evidence="2 3" key="1">
    <citation type="submission" date="2007-08" db="EMBL/GenBank/DDBJ databases">
        <title>Complete sequence of Roseiflexus castenholzii DSM 13941.</title>
        <authorList>
            <consortium name="US DOE Joint Genome Institute"/>
            <person name="Copeland A."/>
            <person name="Lucas S."/>
            <person name="Lapidus A."/>
            <person name="Barry K."/>
            <person name="Glavina del Rio T."/>
            <person name="Dalin E."/>
            <person name="Tice H."/>
            <person name="Pitluck S."/>
            <person name="Thompson L.S."/>
            <person name="Brettin T."/>
            <person name="Bruce D."/>
            <person name="Detter J.C."/>
            <person name="Han C."/>
            <person name="Tapia R."/>
            <person name="Schmutz J."/>
            <person name="Larimer F."/>
            <person name="Land M."/>
            <person name="Hauser L."/>
            <person name="Kyrpides N."/>
            <person name="Mikhailova N."/>
            <person name="Bryant D.A."/>
            <person name="Hanada S."/>
            <person name="Tsukatani Y."/>
            <person name="Richardson P."/>
        </authorList>
    </citation>
    <scope>NUCLEOTIDE SEQUENCE [LARGE SCALE GENOMIC DNA]</scope>
    <source>
        <strain evidence="3">DSM 13941 / HLO8</strain>
    </source>
</reference>
<sequence>MSSALAIASVTAFLKSVLENGLVDEGVNASIGSDAIVSALPPDRIATGADERPQINLFLHQVTPHAGLRTGERSGQRMALGLDLHYLLTAYGAQDLQIEILLGYAALVLCRMPFAGRDAIREALATLASDDHGGIPPPTLQALAGFDPGSQIERLEIRPQYLSGEELTKIWSPLQARYRPSLSYRVSMVTIG</sequence>
<name>A7NF47_ROSCS</name>
<dbReference type="KEGG" id="rca:Rcas_2831"/>
<protein>
    <recommendedName>
        <fullName evidence="1">Pvc16 N-terminal domain-containing protein</fullName>
    </recommendedName>
</protein>
<proteinExistence type="predicted"/>
<evidence type="ECO:0000313" key="2">
    <source>
        <dbReference type="EMBL" id="ABU58902.1"/>
    </source>
</evidence>
<dbReference type="eggNOG" id="ENOG502ZC8H">
    <property type="taxonomic scope" value="Bacteria"/>
</dbReference>
<keyword evidence="3" id="KW-1185">Reference proteome</keyword>